<dbReference type="AlphaFoldDB" id="A0AAX4H649"/>
<gene>
    <name evidence="3" type="ORF">PUMCH_000713</name>
</gene>
<keyword evidence="2" id="KW-0472">Membrane</keyword>
<sequence>MSFKHRFETLHNHKGSPPSSFGKSAMAVLQKSGPFLKEASPDFEMLLTPYHQGASSAESAPLPHGHMGPIMSTPAIWINSGNRRDGAFADSNLGVHRASAPSEQSPLMQHCHHLSINISISVPGSPNSNSFQPGSPVLQMSSSAPISVIPLRQEPDHNLSRVANVIPTTIQTFMQTQMSVSRFVLAIILVFIICLTILGNLGMYMFPLLCLMERVLWQDDLMGFCVRIL</sequence>
<keyword evidence="4" id="KW-1185">Reference proteome</keyword>
<dbReference type="RefSeq" id="XP_062875858.1">
    <property type="nucleotide sequence ID" value="XM_063019788.1"/>
</dbReference>
<reference evidence="3 4" key="1">
    <citation type="submission" date="2023-10" db="EMBL/GenBank/DDBJ databases">
        <title>Draft Genome Sequence of Candida saopaulonensis from a very Premature Infant with Sepsis.</title>
        <authorList>
            <person name="Ning Y."/>
            <person name="Dai R."/>
            <person name="Xiao M."/>
            <person name="Xu Y."/>
            <person name="Yan Q."/>
            <person name="Zhang L."/>
        </authorList>
    </citation>
    <scope>NUCLEOTIDE SEQUENCE [LARGE SCALE GENOMIC DNA]</scope>
    <source>
        <strain evidence="3 4">19XY460</strain>
    </source>
</reference>
<evidence type="ECO:0000313" key="4">
    <source>
        <dbReference type="Proteomes" id="UP001338582"/>
    </source>
</evidence>
<keyword evidence="2" id="KW-0812">Transmembrane</keyword>
<feature type="transmembrane region" description="Helical" evidence="2">
    <location>
        <begin position="183"/>
        <end position="206"/>
    </location>
</feature>
<dbReference type="GeneID" id="88171781"/>
<name>A0AAX4H649_9ASCO</name>
<dbReference type="Proteomes" id="UP001338582">
    <property type="component" value="Chromosome 1"/>
</dbReference>
<evidence type="ECO:0000256" key="1">
    <source>
        <dbReference type="SAM" id="MobiDB-lite"/>
    </source>
</evidence>
<organism evidence="3 4">
    <name type="scientific">Australozyma saopauloensis</name>
    <dbReference type="NCBI Taxonomy" id="291208"/>
    <lineage>
        <taxon>Eukaryota</taxon>
        <taxon>Fungi</taxon>
        <taxon>Dikarya</taxon>
        <taxon>Ascomycota</taxon>
        <taxon>Saccharomycotina</taxon>
        <taxon>Pichiomycetes</taxon>
        <taxon>Metschnikowiaceae</taxon>
        <taxon>Australozyma</taxon>
    </lineage>
</organism>
<evidence type="ECO:0000256" key="2">
    <source>
        <dbReference type="SAM" id="Phobius"/>
    </source>
</evidence>
<feature type="compositionally biased region" description="Basic and acidic residues" evidence="1">
    <location>
        <begin position="1"/>
        <end position="11"/>
    </location>
</feature>
<proteinExistence type="predicted"/>
<protein>
    <submittedName>
        <fullName evidence="3">Uncharacterized protein</fullName>
    </submittedName>
</protein>
<dbReference type="KEGG" id="asau:88171781"/>
<accession>A0AAX4H649</accession>
<feature type="region of interest" description="Disordered" evidence="1">
    <location>
        <begin position="1"/>
        <end position="22"/>
    </location>
</feature>
<keyword evidence="2" id="KW-1133">Transmembrane helix</keyword>
<evidence type="ECO:0000313" key="3">
    <source>
        <dbReference type="EMBL" id="WPK23472.1"/>
    </source>
</evidence>
<dbReference type="EMBL" id="CP138894">
    <property type="protein sequence ID" value="WPK23472.1"/>
    <property type="molecule type" value="Genomic_DNA"/>
</dbReference>